<evidence type="ECO:0000313" key="2">
    <source>
        <dbReference type="Proteomes" id="UP001156102"/>
    </source>
</evidence>
<dbReference type="AlphaFoldDB" id="A0AA41XCQ5"/>
<protein>
    <submittedName>
        <fullName evidence="1">Uncharacterized protein</fullName>
    </submittedName>
</protein>
<dbReference type="RefSeq" id="WP_254760957.1">
    <property type="nucleotide sequence ID" value="NZ_JANCLT010000018.1"/>
</dbReference>
<sequence length="223" mass="25826">MLEQSIQAYAYEEQIALQKDRLQQRLSYLNTLTLEDIKLDMTEKEKALFETLLSKHKLYDQSFPGLFSVSTSHSFVIQTPPQLWQLWIYDTYIHGKTAPQDKIWVPQVKDIFYTMHKKGMFRLTCTFGDPHFPSAIQEYFERLGLLGMVRSLGRHTAKCQQILANQLPAHTGKELHSSVACYLSWKHEAFAEAVLTEELREAAAAYKEMMQGECLTRSTQEPE</sequence>
<dbReference type="Proteomes" id="UP001156102">
    <property type="component" value="Unassembled WGS sequence"/>
</dbReference>
<accession>A0AA41XCQ5</accession>
<gene>
    <name evidence="1" type="ORF">NK662_21135</name>
</gene>
<organism evidence="1 2">
    <name type="scientific">Ectobacillus ponti</name>
    <dbReference type="NCBI Taxonomy" id="2961894"/>
    <lineage>
        <taxon>Bacteria</taxon>
        <taxon>Bacillati</taxon>
        <taxon>Bacillota</taxon>
        <taxon>Bacilli</taxon>
        <taxon>Bacillales</taxon>
        <taxon>Bacillaceae</taxon>
        <taxon>Ectobacillus</taxon>
    </lineage>
</organism>
<keyword evidence="2" id="KW-1185">Reference proteome</keyword>
<proteinExistence type="predicted"/>
<comment type="caution">
    <text evidence="1">The sequence shown here is derived from an EMBL/GenBank/DDBJ whole genome shotgun (WGS) entry which is preliminary data.</text>
</comment>
<reference evidence="1" key="1">
    <citation type="submission" date="2022-07" db="EMBL/GenBank/DDBJ databases">
        <authorList>
            <person name="Li W.-J."/>
            <person name="Deng Q.-Q."/>
        </authorList>
    </citation>
    <scope>NUCLEOTIDE SEQUENCE</scope>
    <source>
        <strain evidence="1">SYSU M60031</strain>
    </source>
</reference>
<evidence type="ECO:0000313" key="1">
    <source>
        <dbReference type="EMBL" id="MCP8971030.1"/>
    </source>
</evidence>
<dbReference type="EMBL" id="JANCLT010000018">
    <property type="protein sequence ID" value="MCP8971030.1"/>
    <property type="molecule type" value="Genomic_DNA"/>
</dbReference>
<name>A0AA41XCQ5_9BACI</name>